<evidence type="ECO:0000256" key="3">
    <source>
        <dbReference type="PROSITE-ProRule" id="PRU00221"/>
    </source>
</evidence>
<evidence type="ECO:0008006" key="6">
    <source>
        <dbReference type="Google" id="ProtNLM"/>
    </source>
</evidence>
<dbReference type="SUPFAM" id="SSF50998">
    <property type="entry name" value="Quinoprotein alcohol dehydrogenase-like"/>
    <property type="match status" value="1"/>
</dbReference>
<organism evidence="4 5">
    <name type="scientific">Crenobacter cavernae</name>
    <dbReference type="NCBI Taxonomy" id="2290923"/>
    <lineage>
        <taxon>Bacteria</taxon>
        <taxon>Pseudomonadati</taxon>
        <taxon>Pseudomonadota</taxon>
        <taxon>Betaproteobacteria</taxon>
        <taxon>Neisseriales</taxon>
        <taxon>Neisseriaceae</taxon>
        <taxon>Crenobacter</taxon>
    </lineage>
</organism>
<dbReference type="Gene3D" id="2.130.10.10">
    <property type="entry name" value="YVTN repeat-like/Quinoprotein amine dehydrogenase"/>
    <property type="match status" value="3"/>
</dbReference>
<evidence type="ECO:0000256" key="1">
    <source>
        <dbReference type="ARBA" id="ARBA00022574"/>
    </source>
</evidence>
<dbReference type="RefSeq" id="WP_129213662.1">
    <property type="nucleotide sequence ID" value="NZ_REGR01000015.1"/>
</dbReference>
<dbReference type="PROSITE" id="PS50294">
    <property type="entry name" value="WD_REPEATS_REGION"/>
    <property type="match status" value="2"/>
</dbReference>
<keyword evidence="2" id="KW-0677">Repeat</keyword>
<feature type="repeat" description="WD" evidence="3">
    <location>
        <begin position="170"/>
        <end position="195"/>
    </location>
</feature>
<dbReference type="PRINTS" id="PR00320">
    <property type="entry name" value="GPROTEINBRPT"/>
</dbReference>
<dbReference type="PANTHER" id="PTHR19879:SF9">
    <property type="entry name" value="TRANSCRIPTION INITIATION FACTOR TFIID SUBUNIT 5"/>
    <property type="match status" value="1"/>
</dbReference>
<dbReference type="InterPro" id="IPR001680">
    <property type="entry name" value="WD40_rpt"/>
</dbReference>
<dbReference type="CDD" id="cd00200">
    <property type="entry name" value="WD40"/>
    <property type="match status" value="1"/>
</dbReference>
<keyword evidence="1 3" id="KW-0853">WD repeat</keyword>
<dbReference type="Pfam" id="PF00400">
    <property type="entry name" value="WD40"/>
    <property type="match status" value="5"/>
</dbReference>
<dbReference type="PROSITE" id="PS50082">
    <property type="entry name" value="WD_REPEATS_2"/>
    <property type="match status" value="5"/>
</dbReference>
<dbReference type="InterPro" id="IPR020472">
    <property type="entry name" value="WD40_PAC1"/>
</dbReference>
<name>A0ABY0FCX8_9NEIS</name>
<dbReference type="Proteomes" id="UP000290682">
    <property type="component" value="Unassembled WGS sequence"/>
</dbReference>
<feature type="repeat" description="WD" evidence="3">
    <location>
        <begin position="135"/>
        <end position="169"/>
    </location>
</feature>
<comment type="caution">
    <text evidence="4">The sequence shown here is derived from an EMBL/GenBank/DDBJ whole genome shotgun (WGS) entry which is preliminary data.</text>
</comment>
<evidence type="ECO:0000313" key="5">
    <source>
        <dbReference type="Proteomes" id="UP000290682"/>
    </source>
</evidence>
<keyword evidence="5" id="KW-1185">Reference proteome</keyword>
<dbReference type="PROSITE" id="PS00678">
    <property type="entry name" value="WD_REPEATS_1"/>
    <property type="match status" value="1"/>
</dbReference>
<protein>
    <recommendedName>
        <fullName evidence="6">Zinc-ribbon domain-containing protein</fullName>
    </recommendedName>
</protein>
<dbReference type="EMBL" id="REGR01000015">
    <property type="protein sequence ID" value="RXZ42041.1"/>
    <property type="molecule type" value="Genomic_DNA"/>
</dbReference>
<feature type="repeat" description="WD" evidence="3">
    <location>
        <begin position="48"/>
        <end position="89"/>
    </location>
</feature>
<accession>A0ABY0FCX8</accession>
<dbReference type="InterPro" id="IPR015943">
    <property type="entry name" value="WD40/YVTN_repeat-like_dom_sf"/>
</dbReference>
<dbReference type="InterPro" id="IPR019775">
    <property type="entry name" value="WD40_repeat_CS"/>
</dbReference>
<evidence type="ECO:0000256" key="2">
    <source>
        <dbReference type="ARBA" id="ARBA00022737"/>
    </source>
</evidence>
<gene>
    <name evidence="4" type="ORF">EBB06_13405</name>
</gene>
<proteinExistence type="predicted"/>
<evidence type="ECO:0000313" key="4">
    <source>
        <dbReference type="EMBL" id="RXZ42041.1"/>
    </source>
</evidence>
<sequence>MKCAHCQSELRPGDHFCGECGHPVASAAASALQQPERLTDTPGEIRRFEGHQDEVIKVAFSADGRQAVSAGKDGVIHLWDLESGRNLRRLLGTGPISTVALSPDGRRALTFASAMHLWDLESGQEIRRFAGQGYVISAALSPDGRHALFDDRNNAIQLWDLESGRELRRLEGHTSPVECVAFSPDGRYALSGAMEPDYAHAVILWDLESGRELRRPERLMTLAAGLAFSPDGRRALACTLDGNVYLWEVESGYELRHYEGHVGNVFCVAFSPDGRRFLSGSGTDAYDDEMLRDLGVDNTVRLWDAERQREIHRFEGHQGNVNCVAFSPDGRYALSGSSDKTVRLWSLPK</sequence>
<dbReference type="InterPro" id="IPR011047">
    <property type="entry name" value="Quinoprotein_ADH-like_sf"/>
</dbReference>
<feature type="repeat" description="WD" evidence="3">
    <location>
        <begin position="226"/>
        <end position="257"/>
    </location>
</feature>
<reference evidence="4 5" key="1">
    <citation type="submission" date="2018-10" db="EMBL/GenBank/DDBJ databases">
        <title>Draft genome of Fastidiocella sp. strain 375T, a bacterium isolated from a karstic cave dripping water.</title>
        <authorList>
            <person name="Coelho C."/>
            <person name="Verissimo A."/>
            <person name="Tiago I."/>
        </authorList>
    </citation>
    <scope>NUCLEOTIDE SEQUENCE [LARGE SCALE GENOMIC DNA]</scope>
    <source>
        <strain evidence="4 5">CAVE-375</strain>
    </source>
</reference>
<dbReference type="SMART" id="SM00320">
    <property type="entry name" value="WD40"/>
    <property type="match status" value="7"/>
</dbReference>
<feature type="repeat" description="WD" evidence="3">
    <location>
        <begin position="314"/>
        <end position="349"/>
    </location>
</feature>
<dbReference type="PANTHER" id="PTHR19879">
    <property type="entry name" value="TRANSCRIPTION INITIATION FACTOR TFIID"/>
    <property type="match status" value="1"/>
</dbReference>